<feature type="compositionally biased region" description="Polar residues" evidence="5">
    <location>
        <begin position="66"/>
        <end position="81"/>
    </location>
</feature>
<proteinExistence type="predicted"/>
<organism evidence="7 8">
    <name type="scientific">Rubroshorea leprosula</name>
    <dbReference type="NCBI Taxonomy" id="152421"/>
    <lineage>
        <taxon>Eukaryota</taxon>
        <taxon>Viridiplantae</taxon>
        <taxon>Streptophyta</taxon>
        <taxon>Embryophyta</taxon>
        <taxon>Tracheophyta</taxon>
        <taxon>Spermatophyta</taxon>
        <taxon>Magnoliopsida</taxon>
        <taxon>eudicotyledons</taxon>
        <taxon>Gunneridae</taxon>
        <taxon>Pentapetalae</taxon>
        <taxon>rosids</taxon>
        <taxon>malvids</taxon>
        <taxon>Malvales</taxon>
        <taxon>Dipterocarpaceae</taxon>
        <taxon>Rubroshorea</taxon>
    </lineage>
</organism>
<keyword evidence="1" id="KW-0396">Initiation factor</keyword>
<dbReference type="GO" id="GO:0003729">
    <property type="term" value="F:mRNA binding"/>
    <property type="evidence" value="ECO:0007669"/>
    <property type="project" value="TreeGrafter"/>
</dbReference>
<sequence length="142" mass="15411">MTATTAPRLQVDNGIKFFHCNGTLFFKKMFDKLFQAEWKPESPDKFGEITELIKSVDSLKIEETKPQGQSSTSKKSATANPPAQKPAAYRPPHAKQAAAVQAELFGGSASGEMSKNALRNKKKREKQREKKAAEAAGAGAAT</sequence>
<keyword evidence="2" id="KW-0853">WD repeat</keyword>
<dbReference type="Proteomes" id="UP001054252">
    <property type="component" value="Unassembled WGS sequence"/>
</dbReference>
<feature type="region of interest" description="Disordered" evidence="5">
    <location>
        <begin position="57"/>
        <end position="142"/>
    </location>
</feature>
<dbReference type="PANTHER" id="PTHR13227:SF0">
    <property type="entry name" value="EUKARYOTIC TRANSLATION INITIATION FACTOR 2A"/>
    <property type="match status" value="1"/>
</dbReference>
<dbReference type="GO" id="GO:0043022">
    <property type="term" value="F:ribosome binding"/>
    <property type="evidence" value="ECO:0007669"/>
    <property type="project" value="TreeGrafter"/>
</dbReference>
<keyword evidence="4" id="KW-0648">Protein biosynthesis</keyword>
<dbReference type="PANTHER" id="PTHR13227">
    <property type="entry name" value="EUKARYOTIC TRANSLATION INITIATION FACTOR 2A"/>
    <property type="match status" value="1"/>
</dbReference>
<dbReference type="InterPro" id="IPR013979">
    <property type="entry name" value="TIF_beta_prop-like"/>
</dbReference>
<dbReference type="EMBL" id="BPVZ01000115">
    <property type="protein sequence ID" value="GKV36212.1"/>
    <property type="molecule type" value="Genomic_DNA"/>
</dbReference>
<protein>
    <recommendedName>
        <fullName evidence="6">Translation initiation factor beta propellor-like domain-containing protein</fullName>
    </recommendedName>
</protein>
<dbReference type="AlphaFoldDB" id="A0AAV5LGF9"/>
<dbReference type="GO" id="GO:0000049">
    <property type="term" value="F:tRNA binding"/>
    <property type="evidence" value="ECO:0007669"/>
    <property type="project" value="TreeGrafter"/>
</dbReference>
<dbReference type="Pfam" id="PF08662">
    <property type="entry name" value="eIF2A"/>
    <property type="match status" value="1"/>
</dbReference>
<feature type="domain" description="Translation initiation factor beta propellor-like" evidence="6">
    <location>
        <begin position="1"/>
        <end position="36"/>
    </location>
</feature>
<dbReference type="GO" id="GO:0022627">
    <property type="term" value="C:cytosolic small ribosomal subunit"/>
    <property type="evidence" value="ECO:0007669"/>
    <property type="project" value="TreeGrafter"/>
</dbReference>
<evidence type="ECO:0000259" key="6">
    <source>
        <dbReference type="Pfam" id="PF08662"/>
    </source>
</evidence>
<keyword evidence="8" id="KW-1185">Reference proteome</keyword>
<comment type="caution">
    <text evidence="7">The sequence shown here is derived from an EMBL/GenBank/DDBJ whole genome shotgun (WGS) entry which is preliminary data.</text>
</comment>
<dbReference type="InterPro" id="IPR011387">
    <property type="entry name" value="TIF2A"/>
</dbReference>
<name>A0AAV5LGF9_9ROSI</name>
<reference evidence="7 8" key="1">
    <citation type="journal article" date="2021" name="Commun. Biol.">
        <title>The genome of Shorea leprosula (Dipterocarpaceae) highlights the ecological relevance of drought in aseasonal tropical rainforests.</title>
        <authorList>
            <person name="Ng K.K.S."/>
            <person name="Kobayashi M.J."/>
            <person name="Fawcett J.A."/>
            <person name="Hatakeyama M."/>
            <person name="Paape T."/>
            <person name="Ng C.H."/>
            <person name="Ang C.C."/>
            <person name="Tnah L.H."/>
            <person name="Lee C.T."/>
            <person name="Nishiyama T."/>
            <person name="Sese J."/>
            <person name="O'Brien M.J."/>
            <person name="Copetti D."/>
            <person name="Mohd Noor M.I."/>
            <person name="Ong R.C."/>
            <person name="Putra M."/>
            <person name="Sireger I.Z."/>
            <person name="Indrioko S."/>
            <person name="Kosugi Y."/>
            <person name="Izuno A."/>
            <person name="Isagi Y."/>
            <person name="Lee S.L."/>
            <person name="Shimizu K.K."/>
        </authorList>
    </citation>
    <scope>NUCLEOTIDE SEQUENCE [LARGE SCALE GENOMIC DNA]</scope>
    <source>
        <strain evidence="7">214</strain>
    </source>
</reference>
<evidence type="ECO:0000256" key="4">
    <source>
        <dbReference type="ARBA" id="ARBA00022917"/>
    </source>
</evidence>
<evidence type="ECO:0000256" key="5">
    <source>
        <dbReference type="SAM" id="MobiDB-lite"/>
    </source>
</evidence>
<evidence type="ECO:0000313" key="7">
    <source>
        <dbReference type="EMBL" id="GKV36212.1"/>
    </source>
</evidence>
<accession>A0AAV5LGF9</accession>
<evidence type="ECO:0000256" key="3">
    <source>
        <dbReference type="ARBA" id="ARBA00022737"/>
    </source>
</evidence>
<dbReference type="GO" id="GO:0003743">
    <property type="term" value="F:translation initiation factor activity"/>
    <property type="evidence" value="ECO:0007669"/>
    <property type="project" value="UniProtKB-KW"/>
</dbReference>
<evidence type="ECO:0000256" key="1">
    <source>
        <dbReference type="ARBA" id="ARBA00022540"/>
    </source>
</evidence>
<evidence type="ECO:0000256" key="2">
    <source>
        <dbReference type="ARBA" id="ARBA00022574"/>
    </source>
</evidence>
<keyword evidence="3" id="KW-0677">Repeat</keyword>
<evidence type="ECO:0000313" key="8">
    <source>
        <dbReference type="Proteomes" id="UP001054252"/>
    </source>
</evidence>
<gene>
    <name evidence="7" type="ORF">SLEP1_g44365</name>
</gene>